<dbReference type="STRING" id="1120975.SAMN02746064_00227"/>
<comment type="subcellular location">
    <subcellularLocation>
        <location evidence="1 17">Cell membrane</location>
        <topology evidence="1 17">Multi-pass membrane protein</topology>
    </subcellularLocation>
</comment>
<accession>A0A1M4SEJ4</accession>
<gene>
    <name evidence="17" type="primary">uppP</name>
    <name evidence="18" type="ORF">SAMN02746064_00227</name>
</gene>
<evidence type="ECO:0000256" key="7">
    <source>
        <dbReference type="ARBA" id="ARBA00022801"/>
    </source>
</evidence>
<keyword evidence="9 17" id="KW-0573">Peptidoglycan synthesis</keyword>
<keyword evidence="10 17" id="KW-1133">Transmembrane helix</keyword>
<feature type="transmembrane region" description="Helical" evidence="17">
    <location>
        <begin position="259"/>
        <end position="277"/>
    </location>
</feature>
<evidence type="ECO:0000256" key="2">
    <source>
        <dbReference type="ARBA" id="ARBA00010621"/>
    </source>
</evidence>
<dbReference type="Proteomes" id="UP000184251">
    <property type="component" value="Unassembled WGS sequence"/>
</dbReference>
<comment type="catalytic activity">
    <reaction evidence="16 17">
        <text>di-trans,octa-cis-undecaprenyl diphosphate + H2O = di-trans,octa-cis-undecaprenyl phosphate + phosphate + H(+)</text>
        <dbReference type="Rhea" id="RHEA:28094"/>
        <dbReference type="ChEBI" id="CHEBI:15377"/>
        <dbReference type="ChEBI" id="CHEBI:15378"/>
        <dbReference type="ChEBI" id="CHEBI:43474"/>
        <dbReference type="ChEBI" id="CHEBI:58405"/>
        <dbReference type="ChEBI" id="CHEBI:60392"/>
        <dbReference type="EC" id="3.6.1.27"/>
    </reaction>
</comment>
<evidence type="ECO:0000256" key="13">
    <source>
        <dbReference type="ARBA" id="ARBA00023316"/>
    </source>
</evidence>
<proteinExistence type="inferred from homology"/>
<feature type="transmembrane region" description="Helical" evidence="17">
    <location>
        <begin position="41"/>
        <end position="59"/>
    </location>
</feature>
<dbReference type="OrthoDB" id="9808289at2"/>
<evidence type="ECO:0000256" key="16">
    <source>
        <dbReference type="ARBA" id="ARBA00047594"/>
    </source>
</evidence>
<name>A0A1M4SEJ4_9FIRM</name>
<organism evidence="18 19">
    <name type="scientific">Alkalibacter saccharofermentans DSM 14828</name>
    <dbReference type="NCBI Taxonomy" id="1120975"/>
    <lineage>
        <taxon>Bacteria</taxon>
        <taxon>Bacillati</taxon>
        <taxon>Bacillota</taxon>
        <taxon>Clostridia</taxon>
        <taxon>Eubacteriales</taxon>
        <taxon>Eubacteriaceae</taxon>
        <taxon>Alkalibacter</taxon>
    </lineage>
</organism>
<feature type="transmembrane region" description="Helical" evidence="17">
    <location>
        <begin position="225"/>
        <end position="247"/>
    </location>
</feature>
<dbReference type="Pfam" id="PF02673">
    <property type="entry name" value="BacA"/>
    <property type="match status" value="1"/>
</dbReference>
<evidence type="ECO:0000256" key="17">
    <source>
        <dbReference type="HAMAP-Rule" id="MF_01006"/>
    </source>
</evidence>
<evidence type="ECO:0000256" key="10">
    <source>
        <dbReference type="ARBA" id="ARBA00022989"/>
    </source>
</evidence>
<feature type="transmembrane region" description="Helical" evidence="17">
    <location>
        <begin position="118"/>
        <end position="138"/>
    </location>
</feature>
<evidence type="ECO:0000256" key="5">
    <source>
        <dbReference type="ARBA" id="ARBA00022475"/>
    </source>
</evidence>
<dbReference type="GO" id="GO:0050380">
    <property type="term" value="F:undecaprenyl-diphosphatase activity"/>
    <property type="evidence" value="ECO:0007669"/>
    <property type="project" value="UniProtKB-UniRule"/>
</dbReference>
<dbReference type="GO" id="GO:0008360">
    <property type="term" value="P:regulation of cell shape"/>
    <property type="evidence" value="ECO:0007669"/>
    <property type="project" value="UniProtKB-KW"/>
</dbReference>
<evidence type="ECO:0000313" key="18">
    <source>
        <dbReference type="EMBL" id="SHE30437.1"/>
    </source>
</evidence>
<dbReference type="EMBL" id="FQTU01000001">
    <property type="protein sequence ID" value="SHE30437.1"/>
    <property type="molecule type" value="Genomic_DNA"/>
</dbReference>
<keyword evidence="7 17" id="KW-0378">Hydrolase</keyword>
<evidence type="ECO:0000256" key="3">
    <source>
        <dbReference type="ARBA" id="ARBA00012374"/>
    </source>
</evidence>
<evidence type="ECO:0000256" key="11">
    <source>
        <dbReference type="ARBA" id="ARBA00023136"/>
    </source>
</evidence>
<keyword evidence="12 17" id="KW-0046">Antibiotic resistance</keyword>
<evidence type="ECO:0000313" key="19">
    <source>
        <dbReference type="Proteomes" id="UP000184251"/>
    </source>
</evidence>
<evidence type="ECO:0000256" key="6">
    <source>
        <dbReference type="ARBA" id="ARBA00022692"/>
    </source>
</evidence>
<dbReference type="PANTHER" id="PTHR30622">
    <property type="entry name" value="UNDECAPRENYL-DIPHOSPHATASE"/>
    <property type="match status" value="1"/>
</dbReference>
<comment type="similarity">
    <text evidence="2 17">Belongs to the UppP family.</text>
</comment>
<dbReference type="GO" id="GO:0005886">
    <property type="term" value="C:plasma membrane"/>
    <property type="evidence" value="ECO:0007669"/>
    <property type="project" value="UniProtKB-SubCell"/>
</dbReference>
<keyword evidence="5 17" id="KW-1003">Cell membrane</keyword>
<feature type="transmembrane region" description="Helical" evidence="17">
    <location>
        <begin position="93"/>
        <end position="112"/>
    </location>
</feature>
<keyword evidence="8 17" id="KW-0133">Cell shape</keyword>
<keyword evidence="6 17" id="KW-0812">Transmembrane</keyword>
<evidence type="ECO:0000256" key="1">
    <source>
        <dbReference type="ARBA" id="ARBA00004651"/>
    </source>
</evidence>
<keyword evidence="13 17" id="KW-0961">Cell wall biogenesis/degradation</keyword>
<keyword evidence="11 17" id="KW-0472">Membrane</keyword>
<dbReference type="HAMAP" id="MF_01006">
    <property type="entry name" value="Undec_diphosphatase"/>
    <property type="match status" value="1"/>
</dbReference>
<evidence type="ECO:0000256" key="4">
    <source>
        <dbReference type="ARBA" id="ARBA00021581"/>
    </source>
</evidence>
<dbReference type="AlphaFoldDB" id="A0A1M4SEJ4"/>
<evidence type="ECO:0000256" key="15">
    <source>
        <dbReference type="ARBA" id="ARBA00032932"/>
    </source>
</evidence>
<comment type="miscellaneous">
    <text evidence="17">Bacitracin is thought to be involved in the inhibition of peptidoglycan synthesis by sequestering undecaprenyl diphosphate, thereby reducing the pool of lipid carrier available.</text>
</comment>
<reference evidence="18 19" key="1">
    <citation type="submission" date="2016-11" db="EMBL/GenBank/DDBJ databases">
        <authorList>
            <person name="Jaros S."/>
            <person name="Januszkiewicz K."/>
            <person name="Wedrychowicz H."/>
        </authorList>
    </citation>
    <scope>NUCLEOTIDE SEQUENCE [LARGE SCALE GENOMIC DNA]</scope>
    <source>
        <strain evidence="18 19">DSM 14828</strain>
    </source>
</reference>
<dbReference type="PANTHER" id="PTHR30622:SF2">
    <property type="entry name" value="UNDECAPRENYL-DIPHOSPHATASE"/>
    <property type="match status" value="1"/>
</dbReference>
<dbReference type="RefSeq" id="WP_073269218.1">
    <property type="nucleotide sequence ID" value="NZ_FQTU01000001.1"/>
</dbReference>
<evidence type="ECO:0000256" key="12">
    <source>
        <dbReference type="ARBA" id="ARBA00023251"/>
    </source>
</evidence>
<evidence type="ECO:0000256" key="9">
    <source>
        <dbReference type="ARBA" id="ARBA00022984"/>
    </source>
</evidence>
<dbReference type="GO" id="GO:0071555">
    <property type="term" value="P:cell wall organization"/>
    <property type="evidence" value="ECO:0007669"/>
    <property type="project" value="UniProtKB-KW"/>
</dbReference>
<protein>
    <recommendedName>
        <fullName evidence="4 17">Undecaprenyl-diphosphatase</fullName>
        <ecNumber evidence="3 17">3.6.1.27</ecNumber>
    </recommendedName>
    <alternativeName>
        <fullName evidence="15 17">Bacitracin resistance protein</fullName>
    </alternativeName>
    <alternativeName>
        <fullName evidence="14 17">Undecaprenyl pyrophosphate phosphatase</fullName>
    </alternativeName>
</protein>
<comment type="function">
    <text evidence="17">Catalyzes the dephosphorylation of undecaprenyl diphosphate (UPP). Confers resistance to bacitracin.</text>
</comment>
<evidence type="ECO:0000256" key="14">
    <source>
        <dbReference type="ARBA" id="ARBA00032707"/>
    </source>
</evidence>
<dbReference type="GO" id="GO:0009252">
    <property type="term" value="P:peptidoglycan biosynthetic process"/>
    <property type="evidence" value="ECO:0007669"/>
    <property type="project" value="UniProtKB-KW"/>
</dbReference>
<dbReference type="InterPro" id="IPR003824">
    <property type="entry name" value="UppP"/>
</dbReference>
<feature type="transmembrane region" description="Helical" evidence="17">
    <location>
        <begin position="196"/>
        <end position="213"/>
    </location>
</feature>
<dbReference type="GO" id="GO:0046677">
    <property type="term" value="P:response to antibiotic"/>
    <property type="evidence" value="ECO:0007669"/>
    <property type="project" value="UniProtKB-UniRule"/>
</dbReference>
<keyword evidence="19" id="KW-1185">Reference proteome</keyword>
<dbReference type="EC" id="3.6.1.27" evidence="3 17"/>
<sequence length="278" mass="30331">MNIIDAIFLGILQGLTEFLPVSSSGHLVIAQHFMGISEGNLALNVLLHLGTLIAIFIVYRSSIIHMFFEFFKMFGDLFREKSLCVYKSKYRKYILLIIAASIPTAIIGLSLGDVFEELFSSIEVVSVTLIFTGIMLVLGEKIGKKNQMHIEKLTLGKGVVVGLFQTLAITPGISRSGSTIVGGLANGLKKDEATEFSFLISIPAVLGAVLLKSKDILELNNVGMSTPALLASFTASIIFGIFAIRLLVKLVKNGKLHYFSYYCWGMAGLLLINNFIIS</sequence>
<evidence type="ECO:0000256" key="8">
    <source>
        <dbReference type="ARBA" id="ARBA00022960"/>
    </source>
</evidence>